<protein>
    <submittedName>
        <fullName evidence="12">YegS/Rv2252/BmrU family lipid kinase</fullName>
    </submittedName>
</protein>
<dbReference type="InterPro" id="IPR016064">
    <property type="entry name" value="NAD/diacylglycerol_kinase_sf"/>
</dbReference>
<dbReference type="PROSITE" id="PS50146">
    <property type="entry name" value="DAGK"/>
    <property type="match status" value="1"/>
</dbReference>
<dbReference type="RefSeq" id="WP_205001766.1">
    <property type="nucleotide sequence ID" value="NZ_JAFBER010000001.1"/>
</dbReference>
<evidence type="ECO:0000256" key="5">
    <source>
        <dbReference type="ARBA" id="ARBA00022741"/>
    </source>
</evidence>
<dbReference type="InterPro" id="IPR001206">
    <property type="entry name" value="Diacylglycerol_kinase_cat_dom"/>
</dbReference>
<dbReference type="InterPro" id="IPR017438">
    <property type="entry name" value="ATP-NAD_kinase_N"/>
</dbReference>
<evidence type="ECO:0000259" key="11">
    <source>
        <dbReference type="PROSITE" id="PS50146"/>
    </source>
</evidence>
<evidence type="ECO:0000256" key="7">
    <source>
        <dbReference type="ARBA" id="ARBA00022840"/>
    </source>
</evidence>
<evidence type="ECO:0000313" key="12">
    <source>
        <dbReference type="EMBL" id="MBM7643825.1"/>
    </source>
</evidence>
<evidence type="ECO:0000256" key="9">
    <source>
        <dbReference type="ARBA" id="ARBA00023209"/>
    </source>
</evidence>
<proteinExistence type="inferred from homology"/>
<evidence type="ECO:0000256" key="6">
    <source>
        <dbReference type="ARBA" id="ARBA00022777"/>
    </source>
</evidence>
<keyword evidence="8" id="KW-0443">Lipid metabolism</keyword>
<comment type="similarity">
    <text evidence="2">Belongs to the diacylglycerol/lipid kinase family.</text>
</comment>
<dbReference type="Gene3D" id="3.40.50.10330">
    <property type="entry name" value="Probable inorganic polyphosphate/atp-NAD kinase, domain 1"/>
    <property type="match status" value="1"/>
</dbReference>
<comment type="cofactor">
    <cofactor evidence="1">
        <name>Mg(2+)</name>
        <dbReference type="ChEBI" id="CHEBI:18420"/>
    </cofactor>
</comment>
<keyword evidence="10" id="KW-1208">Phospholipid metabolism</keyword>
<sequence>MDKVSVIVNPNAGQKKIKNHLDSIKNILSDGFKQVSFYETRKKGDGTSYAKKLANSSDVIIAAGGDGTVYEVLNGLSPLNDRPAFAIIPGGTCNDFSRALGMSQNPAKAAEQIVQQNIQDIDVGFDGCQYFLNFWGIGLITAVSSQIEEDIKSTFGRLSYYLSTIQNIKENDTFHYEISSSDYYYSGKAEMIIIANGPFTGGIKPFLPEVNIQDGMLDVLVLREANLSSLFSILKKRTGMLASIDENIIHFQTPQLTLKTSPKKLIDCDGERHLKTPAEATIRALPNHLKMLAGKF</sequence>
<keyword evidence="4" id="KW-0808">Transferase</keyword>
<reference evidence="12 13" key="1">
    <citation type="submission" date="2021-01" db="EMBL/GenBank/DDBJ databases">
        <title>Genomic Encyclopedia of Type Strains, Phase IV (KMG-IV): sequencing the most valuable type-strain genomes for metagenomic binning, comparative biology and taxonomic classification.</title>
        <authorList>
            <person name="Goeker M."/>
        </authorList>
    </citation>
    <scope>NUCLEOTIDE SEQUENCE [LARGE SCALE GENOMIC DNA]</scope>
    <source>
        <strain evidence="12 13">DSM 28236</strain>
    </source>
</reference>
<dbReference type="Proteomes" id="UP000808914">
    <property type="component" value="Unassembled WGS sequence"/>
</dbReference>
<keyword evidence="9" id="KW-0594">Phospholipid biosynthesis</keyword>
<keyword evidence="3" id="KW-0444">Lipid biosynthesis</keyword>
<dbReference type="SUPFAM" id="SSF111331">
    <property type="entry name" value="NAD kinase/diacylglycerol kinase-like"/>
    <property type="match status" value="1"/>
</dbReference>
<evidence type="ECO:0000256" key="1">
    <source>
        <dbReference type="ARBA" id="ARBA00001946"/>
    </source>
</evidence>
<keyword evidence="13" id="KW-1185">Reference proteome</keyword>
<evidence type="ECO:0000256" key="4">
    <source>
        <dbReference type="ARBA" id="ARBA00022679"/>
    </source>
</evidence>
<keyword evidence="7" id="KW-0067">ATP-binding</keyword>
<evidence type="ECO:0000256" key="2">
    <source>
        <dbReference type="ARBA" id="ARBA00005983"/>
    </source>
</evidence>
<evidence type="ECO:0000256" key="10">
    <source>
        <dbReference type="ARBA" id="ARBA00023264"/>
    </source>
</evidence>
<dbReference type="EMBL" id="JAFBER010000001">
    <property type="protein sequence ID" value="MBM7643825.1"/>
    <property type="molecule type" value="Genomic_DNA"/>
</dbReference>
<dbReference type="InterPro" id="IPR050187">
    <property type="entry name" value="Lipid_Phosphate_FormReg"/>
</dbReference>
<evidence type="ECO:0000313" key="13">
    <source>
        <dbReference type="Proteomes" id="UP000808914"/>
    </source>
</evidence>
<name>A0ABS2PVT7_9BACL</name>
<dbReference type="GO" id="GO:0016301">
    <property type="term" value="F:kinase activity"/>
    <property type="evidence" value="ECO:0007669"/>
    <property type="project" value="UniProtKB-KW"/>
</dbReference>
<keyword evidence="5" id="KW-0547">Nucleotide-binding</keyword>
<feature type="domain" description="DAGKc" evidence="11">
    <location>
        <begin position="1"/>
        <end position="130"/>
    </location>
</feature>
<dbReference type="PANTHER" id="PTHR12358:SF107">
    <property type="entry name" value="LIPID KINASE BMRU-RELATED"/>
    <property type="match status" value="1"/>
</dbReference>
<comment type="caution">
    <text evidence="12">The sequence shown here is derived from an EMBL/GenBank/DDBJ whole genome shotgun (WGS) entry which is preliminary data.</text>
</comment>
<dbReference type="Pfam" id="PF00781">
    <property type="entry name" value="DAGK_cat"/>
    <property type="match status" value="1"/>
</dbReference>
<dbReference type="SMART" id="SM00046">
    <property type="entry name" value="DAGKc"/>
    <property type="match status" value="1"/>
</dbReference>
<gene>
    <name evidence="12" type="ORF">JOD45_000016</name>
</gene>
<organism evidence="12 13">
    <name type="scientific">Scopulibacillus daqui</name>
    <dbReference type="NCBI Taxonomy" id="1469162"/>
    <lineage>
        <taxon>Bacteria</taxon>
        <taxon>Bacillati</taxon>
        <taxon>Bacillota</taxon>
        <taxon>Bacilli</taxon>
        <taxon>Bacillales</taxon>
        <taxon>Sporolactobacillaceae</taxon>
        <taxon>Scopulibacillus</taxon>
    </lineage>
</organism>
<dbReference type="InterPro" id="IPR045540">
    <property type="entry name" value="YegS/DAGK_C"/>
</dbReference>
<dbReference type="InterPro" id="IPR005218">
    <property type="entry name" value="Diacylglycerol/lipid_kinase"/>
</dbReference>
<accession>A0ABS2PVT7</accession>
<dbReference type="NCBIfam" id="TIGR00147">
    <property type="entry name" value="YegS/Rv2252/BmrU family lipid kinase"/>
    <property type="match status" value="1"/>
</dbReference>
<keyword evidence="6 12" id="KW-0418">Kinase</keyword>
<dbReference type="Gene3D" id="2.60.200.40">
    <property type="match status" value="1"/>
</dbReference>
<dbReference type="PANTHER" id="PTHR12358">
    <property type="entry name" value="SPHINGOSINE KINASE"/>
    <property type="match status" value="1"/>
</dbReference>
<dbReference type="Pfam" id="PF19279">
    <property type="entry name" value="YegS_C"/>
    <property type="match status" value="1"/>
</dbReference>
<evidence type="ECO:0000256" key="3">
    <source>
        <dbReference type="ARBA" id="ARBA00022516"/>
    </source>
</evidence>
<evidence type="ECO:0000256" key="8">
    <source>
        <dbReference type="ARBA" id="ARBA00023098"/>
    </source>
</evidence>